<name>A0AA48M9Q1_9BACL</name>
<dbReference type="Proteomes" id="UP001189619">
    <property type="component" value="Chromosome"/>
</dbReference>
<sequence>MTKARHTRLQVIYAKTDISADLRPHLVGWSYTDNLSGQADELQLTLEDMEQRWSSSWMPDLTATLQATIFRENWNQEDVVESLPLGRFEIADIEISYPPSTVTISAISIPETSGVRGQKKNKAWEKTTLSVIAREKASGAGLSLFYDTDEDPAYDRIEQTEETDLVFLTRLCNDAGLCLKVNGTQLVIFDEAKYEKATPIATLKRSKSEINSFRGRTTSVGMYRACTVQYFSAEEKRNISATFTPPNAPKTGRVLTINERVASVAEAQRLAKKRLREANKEAVRVSLTMSGDIRFVAGVTVILSEFGWFDGKYIVTQATHSQQNGYETSLELRRCLEGY</sequence>
<dbReference type="SUPFAM" id="SSF69279">
    <property type="entry name" value="Phage tail proteins"/>
    <property type="match status" value="1"/>
</dbReference>
<proteinExistence type="predicted"/>
<reference evidence="1" key="1">
    <citation type="submission" date="2023-07" db="EMBL/GenBank/DDBJ databases">
        <authorList>
            <person name="Ivanov I."/>
            <person name="Teneva D."/>
            <person name="Stoikov I."/>
        </authorList>
    </citation>
    <scope>NUCLEOTIDE SEQUENCE</scope>
    <source>
        <strain evidence="1">4475</strain>
    </source>
</reference>
<dbReference type="EMBL" id="OY569118">
    <property type="protein sequence ID" value="CAJ1003874.1"/>
    <property type="molecule type" value="Genomic_DNA"/>
</dbReference>
<dbReference type="Pfam" id="PF05954">
    <property type="entry name" value="Phage_GPD"/>
    <property type="match status" value="1"/>
</dbReference>
<organism evidence="1 2">
    <name type="scientific">Brevibacillus aydinogluensis</name>
    <dbReference type="NCBI Taxonomy" id="927786"/>
    <lineage>
        <taxon>Bacteria</taxon>
        <taxon>Bacillati</taxon>
        <taxon>Bacillota</taxon>
        <taxon>Bacilli</taxon>
        <taxon>Bacillales</taxon>
        <taxon>Paenibacillaceae</taxon>
        <taxon>Brevibacillus</taxon>
    </lineage>
</organism>
<protein>
    <submittedName>
        <fullName evidence="1">Late control D family protein</fullName>
    </submittedName>
</protein>
<gene>
    <name evidence="1" type="ORF">BSPP4475_16240</name>
</gene>
<accession>A0AA48M9Q1</accession>
<dbReference type="KEGG" id="bayd:BSPP4475_16240"/>
<dbReference type="RefSeq" id="WP_304414630.1">
    <property type="nucleotide sequence ID" value="NZ_OY569118.1"/>
</dbReference>
<evidence type="ECO:0000313" key="1">
    <source>
        <dbReference type="EMBL" id="CAJ1003874.1"/>
    </source>
</evidence>
<evidence type="ECO:0000313" key="2">
    <source>
        <dbReference type="Proteomes" id="UP001189619"/>
    </source>
</evidence>
<dbReference type="AlphaFoldDB" id="A0AA48M9Q1"/>
<keyword evidence="2" id="KW-1185">Reference proteome</keyword>